<dbReference type="RefSeq" id="XP_043131953.1">
    <property type="nucleotide sequence ID" value="XM_043283664.1"/>
</dbReference>
<evidence type="ECO:0000313" key="9">
    <source>
        <dbReference type="EMBL" id="BCR83431.1"/>
    </source>
</evidence>
<dbReference type="InterPro" id="IPR011701">
    <property type="entry name" value="MFS"/>
</dbReference>
<feature type="region of interest" description="Disordered" evidence="6">
    <location>
        <begin position="1"/>
        <end position="55"/>
    </location>
</feature>
<dbReference type="CDD" id="cd17323">
    <property type="entry name" value="MFS_Tpo1_MDR_like"/>
    <property type="match status" value="1"/>
</dbReference>
<organism evidence="9 10">
    <name type="scientific">Aspergillus chevalieri</name>
    <name type="common">Eurotium chevalieri</name>
    <dbReference type="NCBI Taxonomy" id="182096"/>
    <lineage>
        <taxon>Eukaryota</taxon>
        <taxon>Fungi</taxon>
        <taxon>Dikarya</taxon>
        <taxon>Ascomycota</taxon>
        <taxon>Pezizomycotina</taxon>
        <taxon>Eurotiomycetes</taxon>
        <taxon>Eurotiomycetidae</taxon>
        <taxon>Eurotiales</taxon>
        <taxon>Aspergillaceae</taxon>
        <taxon>Aspergillus</taxon>
        <taxon>Aspergillus subgen. Aspergillus</taxon>
    </lineage>
</organism>
<feature type="region of interest" description="Disordered" evidence="6">
    <location>
        <begin position="553"/>
        <end position="592"/>
    </location>
</feature>
<keyword evidence="3 7" id="KW-0812">Transmembrane</keyword>
<evidence type="ECO:0000256" key="5">
    <source>
        <dbReference type="ARBA" id="ARBA00023136"/>
    </source>
</evidence>
<feature type="transmembrane region" description="Helical" evidence="7">
    <location>
        <begin position="429"/>
        <end position="448"/>
    </location>
</feature>
<gene>
    <name evidence="9" type="ORF">ACHE_10833A</name>
</gene>
<dbReference type="GO" id="GO:0005886">
    <property type="term" value="C:plasma membrane"/>
    <property type="evidence" value="ECO:0007669"/>
    <property type="project" value="TreeGrafter"/>
</dbReference>
<feature type="domain" description="Major facilitator superfamily (MFS) profile" evidence="8">
    <location>
        <begin position="86"/>
        <end position="546"/>
    </location>
</feature>
<feature type="transmembrane region" description="Helical" evidence="7">
    <location>
        <begin position="241"/>
        <end position="260"/>
    </location>
</feature>
<feature type="transmembrane region" description="Helical" evidence="7">
    <location>
        <begin position="372"/>
        <end position="392"/>
    </location>
</feature>
<feature type="transmembrane region" description="Helical" evidence="7">
    <location>
        <begin position="521"/>
        <end position="540"/>
    </location>
</feature>
<reference evidence="9" key="2">
    <citation type="submission" date="2021-02" db="EMBL/GenBank/DDBJ databases">
        <title>Aspergillus chevalieri M1 genome sequence.</title>
        <authorList>
            <person name="Kadooka C."/>
            <person name="Mori K."/>
            <person name="Futagami T."/>
        </authorList>
    </citation>
    <scope>NUCLEOTIDE SEQUENCE</scope>
    <source>
        <strain evidence="9">M1</strain>
    </source>
</reference>
<protein>
    <recommendedName>
        <fullName evidence="8">Major facilitator superfamily (MFS) profile domain-containing protein</fullName>
    </recommendedName>
</protein>
<feature type="compositionally biased region" description="Basic and acidic residues" evidence="6">
    <location>
        <begin position="1"/>
        <end position="10"/>
    </location>
</feature>
<dbReference type="InterPro" id="IPR036259">
    <property type="entry name" value="MFS_trans_sf"/>
</dbReference>
<comment type="subcellular location">
    <subcellularLocation>
        <location evidence="1">Membrane</location>
        <topology evidence="1">Multi-pass membrane protein</topology>
    </subcellularLocation>
</comment>
<evidence type="ECO:0000256" key="2">
    <source>
        <dbReference type="ARBA" id="ARBA00022448"/>
    </source>
</evidence>
<dbReference type="GO" id="GO:0022857">
    <property type="term" value="F:transmembrane transporter activity"/>
    <property type="evidence" value="ECO:0007669"/>
    <property type="project" value="InterPro"/>
</dbReference>
<proteinExistence type="predicted"/>
<keyword evidence="4 7" id="KW-1133">Transmembrane helix</keyword>
<dbReference type="Pfam" id="PF07690">
    <property type="entry name" value="MFS_1"/>
    <property type="match status" value="1"/>
</dbReference>
<feature type="transmembrane region" description="Helical" evidence="7">
    <location>
        <begin position="175"/>
        <end position="198"/>
    </location>
</feature>
<accession>A0A7R7VEN6</accession>
<feature type="compositionally biased region" description="Polar residues" evidence="6">
    <location>
        <begin position="11"/>
        <end position="20"/>
    </location>
</feature>
<feature type="transmembrane region" description="Helical" evidence="7">
    <location>
        <begin position="117"/>
        <end position="140"/>
    </location>
</feature>
<feature type="transmembrane region" description="Helical" evidence="7">
    <location>
        <begin position="338"/>
        <end position="360"/>
    </location>
</feature>
<name>A0A7R7VEN6_ASPCH</name>
<sequence length="592" mass="65433">MENERRKESESTMASLSTSHTIKDTAPDVIECKTDGRSSQDQRGSDNDGKCDRDQADKDFSALEAQSPDEQTTVHSAFTKNEKRFIIAMISMASFFSPLSGQIYYPVMPTLVGNYHLTTALVNLTVTTYMILQGLAPSFMGTFADSGGRRPAYILAFVIYTAANIGLAVQDSFAALLVLRCLQSAGSSGTVSFGYGVVSDIATPSERGRFVGPMAAGVMVAPALGPVIGGILAKFLGWRSVFWFLVIISGGYLVVFTITMPETARRIVGNGNVPPKEWWRMSLIQYLAERRRVKKMSAEEREEHEAQQLVLSNSASHTRKLKFPNPLETFAILLEKDALIIISFIGTVMFANIALLTSTPNIFTKIYGFNDLQIGLCFLPLGTSACLAAILNGRLLDWNYRRTATRLGFPIDRKKGDDIRTFPIEKTRLQTFFPLMSVGILTYLPYGWVLQRRAPLVAPLILQFIIGFCFVAALNTLNTLIVDLFPDRSATASAANNLVRCWLGAVGAALIDQMLNGMGGGWCFTFLGLVMAVGLGFVLLEGKYGMEWREQRRVKMEKKREEKERKEEEKKQKGEELEERQQNGTGSGNGNS</sequence>
<keyword evidence="5 7" id="KW-0472">Membrane</keyword>
<dbReference type="InterPro" id="IPR020846">
    <property type="entry name" value="MFS_dom"/>
</dbReference>
<reference evidence="9" key="1">
    <citation type="submission" date="2021-01" db="EMBL/GenBank/DDBJ databases">
        <authorList>
            <consortium name="Aspergillus chevalieri M1 genome sequencing consortium"/>
            <person name="Kazuki M."/>
            <person name="Futagami T."/>
        </authorList>
    </citation>
    <scope>NUCLEOTIDE SEQUENCE</scope>
    <source>
        <strain evidence="9">M1</strain>
    </source>
</reference>
<dbReference type="AlphaFoldDB" id="A0A7R7VEN6"/>
<dbReference type="Gene3D" id="1.20.1250.20">
    <property type="entry name" value="MFS general substrate transporter like domains"/>
    <property type="match status" value="1"/>
</dbReference>
<feature type="transmembrane region" description="Helical" evidence="7">
    <location>
        <begin position="460"/>
        <end position="485"/>
    </location>
</feature>
<evidence type="ECO:0000259" key="8">
    <source>
        <dbReference type="PROSITE" id="PS50850"/>
    </source>
</evidence>
<dbReference type="Proteomes" id="UP000637239">
    <property type="component" value="Chromosome 1"/>
</dbReference>
<dbReference type="GeneID" id="66977790"/>
<keyword evidence="10" id="KW-1185">Reference proteome</keyword>
<evidence type="ECO:0000256" key="1">
    <source>
        <dbReference type="ARBA" id="ARBA00004141"/>
    </source>
</evidence>
<feature type="transmembrane region" description="Helical" evidence="7">
    <location>
        <begin position="152"/>
        <end position="169"/>
    </location>
</feature>
<dbReference type="FunFam" id="1.20.1720.10:FF:000009">
    <property type="entry name" value="MFS multidrug transporter"/>
    <property type="match status" value="1"/>
</dbReference>
<evidence type="ECO:0000256" key="3">
    <source>
        <dbReference type="ARBA" id="ARBA00022692"/>
    </source>
</evidence>
<feature type="compositionally biased region" description="Basic and acidic residues" evidence="6">
    <location>
        <begin position="21"/>
        <end position="55"/>
    </location>
</feature>
<dbReference type="PANTHER" id="PTHR23502:SF150">
    <property type="entry name" value="MAJOR FACILITATOR SUPERFAMILY (MFS) PROFILE DOMAIN-CONTAINING PROTEIN-RELATED"/>
    <property type="match status" value="1"/>
</dbReference>
<evidence type="ECO:0000256" key="6">
    <source>
        <dbReference type="SAM" id="MobiDB-lite"/>
    </source>
</evidence>
<dbReference type="EMBL" id="AP024416">
    <property type="protein sequence ID" value="BCR83431.1"/>
    <property type="molecule type" value="Genomic_DNA"/>
</dbReference>
<keyword evidence="2" id="KW-0813">Transport</keyword>
<feature type="transmembrane region" description="Helical" evidence="7">
    <location>
        <begin position="210"/>
        <end position="235"/>
    </location>
</feature>
<dbReference type="PROSITE" id="PS50850">
    <property type="entry name" value="MFS"/>
    <property type="match status" value="1"/>
</dbReference>
<feature type="transmembrane region" description="Helical" evidence="7">
    <location>
        <begin position="85"/>
        <end position="105"/>
    </location>
</feature>
<feature type="transmembrane region" description="Helical" evidence="7">
    <location>
        <begin position="497"/>
        <end position="515"/>
    </location>
</feature>
<evidence type="ECO:0000256" key="7">
    <source>
        <dbReference type="SAM" id="Phobius"/>
    </source>
</evidence>
<dbReference type="SUPFAM" id="SSF103473">
    <property type="entry name" value="MFS general substrate transporter"/>
    <property type="match status" value="1"/>
</dbReference>
<evidence type="ECO:0000313" key="10">
    <source>
        <dbReference type="Proteomes" id="UP000637239"/>
    </source>
</evidence>
<dbReference type="Gene3D" id="1.20.1720.10">
    <property type="entry name" value="Multidrug resistance protein D"/>
    <property type="match status" value="1"/>
</dbReference>
<dbReference type="PANTHER" id="PTHR23502">
    <property type="entry name" value="MAJOR FACILITATOR SUPERFAMILY"/>
    <property type="match status" value="1"/>
</dbReference>
<feature type="compositionally biased region" description="Basic and acidic residues" evidence="6">
    <location>
        <begin position="553"/>
        <end position="581"/>
    </location>
</feature>
<evidence type="ECO:0000256" key="4">
    <source>
        <dbReference type="ARBA" id="ARBA00022989"/>
    </source>
</evidence>
<dbReference type="KEGG" id="ache:ACHE_10833A"/>